<evidence type="ECO:0000313" key="4">
    <source>
        <dbReference type="Proteomes" id="UP000265618"/>
    </source>
</evidence>
<feature type="non-terminal residue" evidence="3">
    <location>
        <position position="1"/>
    </location>
</feature>
<sequence length="450" mass="50764">RRKADPIRADRERQMQTQIRQLQTESEGLRAALQQESPRPPQRKRPPPLSTIETKKGARVHIPSSTQTHKMDGVKTTLPPSVPVSTRTPCIGTECHSKKGERSDVRECVSLRRDHRTRGERQLVDGEAESDTKKTKSKQVSTRKLESSEKDVEDSEETASESDMLMEGESEESAWEETGSESQSEDEGSESDTDISVRGPVTVPKQGSVGVVIGDARASCVRGHGRPLVTGNKHVESREVDTIEGRTASVLDAKWKAKLEELREYLSAHGVWPPQRSGTLGKWVGNQRFLHRKDNLSQRRVVALEGIGINWNPRGPQTEWTNRLTELKEYLSLHGSWPPVTSGPLGKWVDNQRTMRRRGQLSTEHEAALDELSFEWNPKGTVSLNAAWNHKLTELKMYLETHHSWPSQSAGSLGRWIDTQRVKFRKNKLPEDRVSALDVLGIDWNPADRR</sequence>
<organism evidence="3 4">
    <name type="scientific">Kipferlia bialata</name>
    <dbReference type="NCBI Taxonomy" id="797122"/>
    <lineage>
        <taxon>Eukaryota</taxon>
        <taxon>Metamonada</taxon>
        <taxon>Carpediemonas-like organisms</taxon>
        <taxon>Kipferlia</taxon>
    </lineage>
</organism>
<feature type="domain" description="Helicase-associated" evidence="2">
    <location>
        <begin position="318"/>
        <end position="374"/>
    </location>
</feature>
<feature type="compositionally biased region" description="Basic and acidic residues" evidence="1">
    <location>
        <begin position="95"/>
        <end position="134"/>
    </location>
</feature>
<dbReference type="EMBL" id="BDIP01005461">
    <property type="protein sequence ID" value="GIQ89815.1"/>
    <property type="molecule type" value="Genomic_DNA"/>
</dbReference>
<dbReference type="Proteomes" id="UP000265618">
    <property type="component" value="Unassembled WGS sequence"/>
</dbReference>
<proteinExistence type="predicted"/>
<dbReference type="AlphaFoldDB" id="A0A9K3D8V1"/>
<dbReference type="OrthoDB" id="76658at2759"/>
<reference evidence="3 4" key="1">
    <citation type="journal article" date="2018" name="PLoS ONE">
        <title>The draft genome of Kipferlia bialata reveals reductive genome evolution in fornicate parasites.</title>
        <authorList>
            <person name="Tanifuji G."/>
            <person name="Takabayashi S."/>
            <person name="Kume K."/>
            <person name="Takagi M."/>
            <person name="Nakayama T."/>
            <person name="Kamikawa R."/>
            <person name="Inagaki Y."/>
            <person name="Hashimoto T."/>
        </authorList>
    </citation>
    <scope>NUCLEOTIDE SEQUENCE [LARGE SCALE GENOMIC DNA]</scope>
    <source>
        <strain evidence="3">NY0173</strain>
    </source>
</reference>
<feature type="domain" description="Helicase-associated" evidence="2">
    <location>
        <begin position="252"/>
        <end position="308"/>
    </location>
</feature>
<comment type="caution">
    <text evidence="3">The sequence shown here is derived from an EMBL/GenBank/DDBJ whole genome shotgun (WGS) entry which is preliminary data.</text>
</comment>
<keyword evidence="4" id="KW-1185">Reference proteome</keyword>
<dbReference type="Pfam" id="PF03457">
    <property type="entry name" value="HA"/>
    <property type="match status" value="3"/>
</dbReference>
<feature type="domain" description="Helicase-associated" evidence="2">
    <location>
        <begin position="386"/>
        <end position="441"/>
    </location>
</feature>
<protein>
    <recommendedName>
        <fullName evidence="2">Helicase-associated domain-containing protein</fullName>
    </recommendedName>
</protein>
<dbReference type="PANTHER" id="PTHR33418">
    <property type="entry name" value="HELICASE-ASSOCIATED"/>
    <property type="match status" value="1"/>
</dbReference>
<evidence type="ECO:0000259" key="2">
    <source>
        <dbReference type="Pfam" id="PF03457"/>
    </source>
</evidence>
<dbReference type="Gene3D" id="6.10.140.530">
    <property type="match status" value="3"/>
</dbReference>
<gene>
    <name evidence="3" type="ORF">KIPB_012397</name>
</gene>
<dbReference type="PANTHER" id="PTHR33418:SF1">
    <property type="entry name" value="HELICASE-ASSOCIATED DOMAIN-CONTAINING PROTEIN"/>
    <property type="match status" value="1"/>
</dbReference>
<accession>A0A9K3D8V1</accession>
<name>A0A9K3D8V1_9EUKA</name>
<evidence type="ECO:0000313" key="3">
    <source>
        <dbReference type="EMBL" id="GIQ89815.1"/>
    </source>
</evidence>
<feature type="region of interest" description="Disordered" evidence="1">
    <location>
        <begin position="20"/>
        <end position="206"/>
    </location>
</feature>
<feature type="compositionally biased region" description="Acidic residues" evidence="1">
    <location>
        <begin position="151"/>
        <end position="193"/>
    </location>
</feature>
<evidence type="ECO:0000256" key="1">
    <source>
        <dbReference type="SAM" id="MobiDB-lite"/>
    </source>
</evidence>
<dbReference type="InterPro" id="IPR005114">
    <property type="entry name" value="Helicase_assoc"/>
</dbReference>